<evidence type="ECO:0000313" key="2">
    <source>
        <dbReference type="Proteomes" id="UP000196368"/>
    </source>
</evidence>
<sequence>MPIHYLQPSFSGGEISPALHGRADSAAYASWLKTVRNFYIHPQGGASNRPGTLFMGQAKYEQKDCRIIPFVLGEEEAYVLELGEHYLRVYASGGRISSADGQPYEIETPYEAYDVRYLNYTQYDQTLFLTHPQYPPKQLRRVESGLFEFTDVPIKYGPFMLANSDKTKKMRAVLHQETEESVGVSATLSFLPISYPNMVAFVYFDGVRFFVGPDFGLDVGLMVTYFNRSFEAAGYKAYNLGGLVKIESPKDTGGDCNGKQLVINFHDGLLRPPVISFTQTLSGGSNKGQLISQGENQYQLESDFECFKPGHVGGRFALTHKVPSQMLTGTLGYEDSSASVKSGGDWKLRTTGEWTGKLELEMSGDMGKTWETIKFFSRETGDENLNTFGQLDDQNSLYYLRLTARQISGEAGFELQADSFRQEGIFVVKDFVNGQKVVVEVERPFGSDEWTDEWAEGSFSPAAGYPSCVFFYQDRLGLAGTQAEAQTIWFSKTGAYSDFGHARNTLEDSDSISVNLSGKKLNAIHSVAVSNKLLVFTAGSEWTISSSGALTPYNIQVQQQSERGASRTAPVMVGNKALYVQARGGVLRDFYYDYNSASYTSNDLTLYAKHIFFNREIREICYQQEPDNLIWCVLDDGTLAVLTYLAEQNVCAWSRHDTQGKYRSICTIPNRGYDEIWFAVERDGQYFIERLVQRLASKAPEDQLFLDAAVSRKSETAFSELDGLEHLEGKEVGVLADGSPLAGLVVRSGKIILPRPMNCVHAGLSYEAELQTLPAAFDRSDGTAQDRLRRLVSVTVKMLDSRGGQVGTENGPLNDIIQRGTENFNTPIALQTKDYVLALSGTHSLVPSVLFKQTDPLPVTLLAFISRIV</sequence>
<name>A0A1Y4DCY1_9BACT</name>
<dbReference type="EMBL" id="NFJD01000002">
    <property type="protein sequence ID" value="OUO57024.1"/>
    <property type="molecule type" value="Genomic_DNA"/>
</dbReference>
<organism evidence="1 2">
    <name type="scientific">Candidatus Avelusimicrobium gallicola</name>
    <dbReference type="NCBI Taxonomy" id="2562704"/>
    <lineage>
        <taxon>Bacteria</taxon>
        <taxon>Pseudomonadati</taxon>
        <taxon>Elusimicrobiota</taxon>
        <taxon>Elusimicrobia</taxon>
        <taxon>Elusimicrobiales</taxon>
        <taxon>Elusimicrobiaceae</taxon>
        <taxon>Candidatus Avelusimicrobium</taxon>
    </lineage>
</organism>
<dbReference type="AlphaFoldDB" id="A0A1Y4DCY1"/>
<dbReference type="InterPro" id="IPR058003">
    <property type="entry name" value="Phage_gp12"/>
</dbReference>
<keyword evidence="2" id="KW-1185">Reference proteome</keyword>
<protein>
    <submittedName>
        <fullName evidence="1">Uncharacterized protein</fullName>
    </submittedName>
</protein>
<evidence type="ECO:0000313" key="1">
    <source>
        <dbReference type="EMBL" id="OUO57024.1"/>
    </source>
</evidence>
<reference evidence="2" key="1">
    <citation type="submission" date="2017-04" db="EMBL/GenBank/DDBJ databases">
        <title>Function of individual gut microbiota members based on whole genome sequencing of pure cultures obtained from chicken caecum.</title>
        <authorList>
            <person name="Medvecky M."/>
            <person name="Cejkova D."/>
            <person name="Polansky O."/>
            <person name="Karasova D."/>
            <person name="Kubasova T."/>
            <person name="Cizek A."/>
            <person name="Rychlik I."/>
        </authorList>
    </citation>
    <scope>NUCLEOTIDE SEQUENCE [LARGE SCALE GENOMIC DNA]</scope>
    <source>
        <strain evidence="2">An273</strain>
    </source>
</reference>
<gene>
    <name evidence="1" type="ORF">B5F75_04040</name>
</gene>
<comment type="caution">
    <text evidence="1">The sequence shown here is derived from an EMBL/GenBank/DDBJ whole genome shotgun (WGS) entry which is preliminary data.</text>
</comment>
<dbReference type="RefSeq" id="WP_087288193.1">
    <property type="nucleotide sequence ID" value="NZ_NFJD01000002.1"/>
</dbReference>
<accession>A0A1Y4DCY1</accession>
<dbReference type="Pfam" id="PF25675">
    <property type="entry name" value="Phage_nozzle"/>
    <property type="match status" value="1"/>
</dbReference>
<dbReference type="OrthoDB" id="5438497at2"/>
<proteinExistence type="predicted"/>
<dbReference type="Proteomes" id="UP000196368">
    <property type="component" value="Unassembled WGS sequence"/>
</dbReference>